<proteinExistence type="predicted"/>
<comment type="caution">
    <text evidence="1">The sequence shown here is derived from an EMBL/GenBank/DDBJ whole genome shotgun (WGS) entry which is preliminary data.</text>
</comment>
<keyword evidence="2" id="KW-1185">Reference proteome</keyword>
<organism evidence="1 2">
    <name type="scientific">Ixodes persulcatus</name>
    <name type="common">Taiga tick</name>
    <dbReference type="NCBI Taxonomy" id="34615"/>
    <lineage>
        <taxon>Eukaryota</taxon>
        <taxon>Metazoa</taxon>
        <taxon>Ecdysozoa</taxon>
        <taxon>Arthropoda</taxon>
        <taxon>Chelicerata</taxon>
        <taxon>Arachnida</taxon>
        <taxon>Acari</taxon>
        <taxon>Parasitiformes</taxon>
        <taxon>Ixodida</taxon>
        <taxon>Ixodoidea</taxon>
        <taxon>Ixodidae</taxon>
        <taxon>Ixodinae</taxon>
        <taxon>Ixodes</taxon>
    </lineage>
</organism>
<protein>
    <submittedName>
        <fullName evidence="1">Uncharacterized protein</fullName>
    </submittedName>
</protein>
<accession>A0AC60QVN4</accession>
<reference evidence="1 2" key="1">
    <citation type="journal article" date="2020" name="Cell">
        <title>Large-Scale Comparative Analyses of Tick Genomes Elucidate Their Genetic Diversity and Vector Capacities.</title>
        <authorList>
            <consortium name="Tick Genome and Microbiome Consortium (TIGMIC)"/>
            <person name="Jia N."/>
            <person name="Wang J."/>
            <person name="Shi W."/>
            <person name="Du L."/>
            <person name="Sun Y."/>
            <person name="Zhan W."/>
            <person name="Jiang J.F."/>
            <person name="Wang Q."/>
            <person name="Zhang B."/>
            <person name="Ji P."/>
            <person name="Bell-Sakyi L."/>
            <person name="Cui X.M."/>
            <person name="Yuan T.T."/>
            <person name="Jiang B.G."/>
            <person name="Yang W.F."/>
            <person name="Lam T.T."/>
            <person name="Chang Q.C."/>
            <person name="Ding S.J."/>
            <person name="Wang X.J."/>
            <person name="Zhu J.G."/>
            <person name="Ruan X.D."/>
            <person name="Zhao L."/>
            <person name="Wei J.T."/>
            <person name="Ye R.Z."/>
            <person name="Que T.C."/>
            <person name="Du C.H."/>
            <person name="Zhou Y.H."/>
            <person name="Cheng J.X."/>
            <person name="Dai P.F."/>
            <person name="Guo W.B."/>
            <person name="Han X.H."/>
            <person name="Huang E.J."/>
            <person name="Li L.F."/>
            <person name="Wei W."/>
            <person name="Gao Y.C."/>
            <person name="Liu J.Z."/>
            <person name="Shao H.Z."/>
            <person name="Wang X."/>
            <person name="Wang C.C."/>
            <person name="Yang T.C."/>
            <person name="Huo Q.B."/>
            <person name="Li W."/>
            <person name="Chen H.Y."/>
            <person name="Chen S.E."/>
            <person name="Zhou L.G."/>
            <person name="Ni X.B."/>
            <person name="Tian J.H."/>
            <person name="Sheng Y."/>
            <person name="Liu T."/>
            <person name="Pan Y.S."/>
            <person name="Xia L.Y."/>
            <person name="Li J."/>
            <person name="Zhao F."/>
            <person name="Cao W.C."/>
        </authorList>
    </citation>
    <scope>NUCLEOTIDE SEQUENCE [LARGE SCALE GENOMIC DNA]</scope>
    <source>
        <strain evidence="1">Iper-2018</strain>
    </source>
</reference>
<evidence type="ECO:0000313" key="2">
    <source>
        <dbReference type="Proteomes" id="UP000805193"/>
    </source>
</evidence>
<evidence type="ECO:0000313" key="1">
    <source>
        <dbReference type="EMBL" id="KAG0441307.1"/>
    </source>
</evidence>
<sequence length="83" mass="8915">MGVFSTSAVLLSLAVCGTLAGRSLPGGWRTRDPHSNPKFAELAHYAVSSQAGDSEFYDTVLELLAVQTQVVAGMNYRLRFSHG</sequence>
<gene>
    <name evidence="1" type="ORF">HPB47_015991</name>
</gene>
<dbReference type="EMBL" id="JABSTQ010004708">
    <property type="protein sequence ID" value="KAG0441307.1"/>
    <property type="molecule type" value="Genomic_DNA"/>
</dbReference>
<name>A0AC60QVN4_IXOPE</name>
<dbReference type="Proteomes" id="UP000805193">
    <property type="component" value="Unassembled WGS sequence"/>
</dbReference>